<dbReference type="InterPro" id="IPR027417">
    <property type="entry name" value="P-loop_NTPase"/>
</dbReference>
<evidence type="ECO:0000256" key="20">
    <source>
        <dbReference type="ARBA" id="ARBA00049360"/>
    </source>
</evidence>
<dbReference type="Pfam" id="PF06309">
    <property type="entry name" value="Torsin"/>
    <property type="match status" value="1"/>
</dbReference>
<feature type="region of interest" description="Disordered" evidence="21">
    <location>
        <begin position="88"/>
        <end position="109"/>
    </location>
</feature>
<dbReference type="Gene3D" id="3.40.50.300">
    <property type="entry name" value="P-loop containing nucleotide triphosphate hydrolases"/>
    <property type="match status" value="1"/>
</dbReference>
<evidence type="ECO:0000313" key="23">
    <source>
        <dbReference type="EMBL" id="JAA38983.1"/>
    </source>
</evidence>
<accession>K7D0C8</accession>
<keyword evidence="9" id="KW-0547">Nucleotide-binding</keyword>
<keyword evidence="12" id="KW-0325">Glycoprotein</keyword>
<feature type="domain" description="Torsin-1A C-terminal" evidence="22">
    <location>
        <begin position="384"/>
        <end position="441"/>
    </location>
</feature>
<dbReference type="GO" id="GO:0016887">
    <property type="term" value="F:ATP hydrolysis activity"/>
    <property type="evidence" value="ECO:0007669"/>
    <property type="project" value="InterPro"/>
</dbReference>
<evidence type="ECO:0000256" key="7">
    <source>
        <dbReference type="ARBA" id="ARBA00022801"/>
    </source>
</evidence>
<dbReference type="FunFam" id="3.40.50.300:FF:000743">
    <property type="entry name" value="Torsin"/>
    <property type="match status" value="1"/>
</dbReference>
<evidence type="ECO:0000256" key="13">
    <source>
        <dbReference type="ARBA" id="ARBA00023186"/>
    </source>
</evidence>
<keyword evidence="16" id="KW-0968">Cytoplasmic vesicle</keyword>
<evidence type="ECO:0000256" key="11">
    <source>
        <dbReference type="ARBA" id="ARBA00023136"/>
    </source>
</evidence>
<dbReference type="GO" id="GO:0005788">
    <property type="term" value="C:endoplasmic reticulum lumen"/>
    <property type="evidence" value="ECO:0007669"/>
    <property type="project" value="UniProtKB-SubCell"/>
</dbReference>
<keyword evidence="8" id="KW-0256">Endoplasmic reticulum</keyword>
<evidence type="ECO:0000256" key="19">
    <source>
        <dbReference type="ARBA" id="ARBA00034103"/>
    </source>
</evidence>
<evidence type="ECO:0000256" key="5">
    <source>
        <dbReference type="ARBA" id="ARBA00006235"/>
    </source>
</evidence>
<evidence type="ECO:0000256" key="2">
    <source>
        <dbReference type="ARBA" id="ARBA00004319"/>
    </source>
</evidence>
<dbReference type="GO" id="GO:0030659">
    <property type="term" value="C:cytoplasmic vesicle membrane"/>
    <property type="evidence" value="ECO:0007669"/>
    <property type="project" value="UniProtKB-SubCell"/>
</dbReference>
<dbReference type="GO" id="GO:0045202">
    <property type="term" value="C:synapse"/>
    <property type="evidence" value="ECO:0007669"/>
    <property type="project" value="UniProtKB-SubCell"/>
</dbReference>
<dbReference type="InterPro" id="IPR010448">
    <property type="entry name" value="Torsin"/>
</dbReference>
<keyword evidence="10" id="KW-0770">Synapse</keyword>
<evidence type="ECO:0000256" key="6">
    <source>
        <dbReference type="ARBA" id="ARBA00013611"/>
    </source>
</evidence>
<evidence type="ECO:0000256" key="16">
    <source>
        <dbReference type="ARBA" id="ARBA00023329"/>
    </source>
</evidence>
<keyword evidence="11" id="KW-0472">Membrane</keyword>
<keyword evidence="14" id="KW-0539">Nucleus</keyword>
<dbReference type="PANTHER" id="PTHR10760:SF15">
    <property type="entry name" value="TORSIN-1A"/>
    <property type="match status" value="1"/>
</dbReference>
<evidence type="ECO:0000256" key="12">
    <source>
        <dbReference type="ARBA" id="ARBA00023180"/>
    </source>
</evidence>
<keyword evidence="13" id="KW-0143">Chaperone</keyword>
<comment type="subcellular location">
    <subcellularLocation>
        <location evidence="4">Cell projection</location>
        <location evidence="4">Growth cone</location>
    </subcellularLocation>
    <subcellularLocation>
        <location evidence="1">Cytoplasmic vesicle membrane</location>
    </subcellularLocation>
    <subcellularLocation>
        <location evidence="2">Endoplasmic reticulum lumen</location>
    </subcellularLocation>
    <subcellularLocation>
        <location evidence="3">Nucleus membrane</location>
        <topology evidence="3">Peripheral membrane protein</topology>
    </subcellularLocation>
    <subcellularLocation>
        <location evidence="19">Synapse</location>
    </subcellularLocation>
</comment>
<organism evidence="23">
    <name type="scientific">Pan troglodytes</name>
    <name type="common">Chimpanzee</name>
    <dbReference type="NCBI Taxonomy" id="9598"/>
    <lineage>
        <taxon>Eukaryota</taxon>
        <taxon>Metazoa</taxon>
        <taxon>Chordata</taxon>
        <taxon>Craniata</taxon>
        <taxon>Vertebrata</taxon>
        <taxon>Euteleostomi</taxon>
        <taxon>Mammalia</taxon>
        <taxon>Eutheria</taxon>
        <taxon>Euarchontoglires</taxon>
        <taxon>Primates</taxon>
        <taxon>Haplorrhini</taxon>
        <taxon>Catarrhini</taxon>
        <taxon>Hominidae</taxon>
        <taxon>Pan</taxon>
    </lineage>
</organism>
<dbReference type="SUPFAM" id="SSF52540">
    <property type="entry name" value="P-loop containing nucleoside triphosphate hydrolases"/>
    <property type="match status" value="1"/>
</dbReference>
<keyword evidence="9" id="KW-0067">ATP-binding</keyword>
<comment type="subunit">
    <text evidence="17">Homohexamer. Interacts with TOR1B; the interaction may be specific of neural tissues. Interacts (ATP-bound) with TOR1AIP1 and TOR1AIP2; the interactions induce ATPase activity. Interacts with KLHL14; preferentially when ATP-free. Interacts with KLC1 (via TPR repeats); the interaction associates TOR1A with the kinesin oligomeric complex. Interacts with COPS4; the interaction associates TOR1A with the CSN complex. Interacts with SNAPIN; the interaction is direct and associates SNAPIN with the CSN complex. Interacts with STON2. Interacts (ATP-bound) with SYNE3 (via KASH domain); the interaction is required for SYNE3 nuclear envelope localization. Interacts with VIM; the interaction associates TOR1A with the cytoskeleton. Interacts with PLEC. Interacts (ATP-bound) with SLC6A3; regulates SLC6A3 transport to the plasma membrane.</text>
</comment>
<keyword evidence="15" id="KW-0966">Cell projection</keyword>
<evidence type="ECO:0000256" key="18">
    <source>
        <dbReference type="ARBA" id="ARBA00033320"/>
    </source>
</evidence>
<dbReference type="AlphaFoldDB" id="K7D0C8"/>
<protein>
    <recommendedName>
        <fullName evidence="6">Torsin-1A</fullName>
    </recommendedName>
    <alternativeName>
        <fullName evidence="18">Dystonia 1 protein</fullName>
    </alternativeName>
</protein>
<evidence type="ECO:0000256" key="4">
    <source>
        <dbReference type="ARBA" id="ARBA00004624"/>
    </source>
</evidence>
<evidence type="ECO:0000256" key="14">
    <source>
        <dbReference type="ARBA" id="ARBA00023242"/>
    </source>
</evidence>
<evidence type="ECO:0000256" key="15">
    <source>
        <dbReference type="ARBA" id="ARBA00023273"/>
    </source>
</evidence>
<dbReference type="EMBL" id="GABE01005756">
    <property type="protein sequence ID" value="JAA38983.1"/>
    <property type="molecule type" value="mRNA"/>
</dbReference>
<evidence type="ECO:0000256" key="17">
    <source>
        <dbReference type="ARBA" id="ARBA00025909"/>
    </source>
</evidence>
<dbReference type="Pfam" id="PF21376">
    <property type="entry name" value="TOR1A_C"/>
    <property type="match status" value="1"/>
</dbReference>
<comment type="similarity">
    <text evidence="5">Belongs to the ClpA/ClpB family. Torsin subfamily.</text>
</comment>
<comment type="catalytic activity">
    <reaction evidence="20">
        <text>ATP + H2O = ADP + phosphate + H(+)</text>
        <dbReference type="Rhea" id="RHEA:13065"/>
        <dbReference type="ChEBI" id="CHEBI:15377"/>
        <dbReference type="ChEBI" id="CHEBI:15378"/>
        <dbReference type="ChEBI" id="CHEBI:30616"/>
        <dbReference type="ChEBI" id="CHEBI:43474"/>
        <dbReference type="ChEBI" id="CHEBI:456216"/>
    </reaction>
</comment>
<dbReference type="GO" id="GO:0031965">
    <property type="term" value="C:nuclear membrane"/>
    <property type="evidence" value="ECO:0007669"/>
    <property type="project" value="UniProtKB-SubCell"/>
</dbReference>
<evidence type="ECO:0000256" key="8">
    <source>
        <dbReference type="ARBA" id="ARBA00022824"/>
    </source>
</evidence>
<evidence type="ECO:0000256" key="3">
    <source>
        <dbReference type="ARBA" id="ARBA00004617"/>
    </source>
</evidence>
<name>K7D0C8_PANTR</name>
<dbReference type="GO" id="GO:0030426">
    <property type="term" value="C:growth cone"/>
    <property type="evidence" value="ECO:0007669"/>
    <property type="project" value="UniProtKB-SubCell"/>
</dbReference>
<dbReference type="PANTHER" id="PTHR10760">
    <property type="entry name" value="TORSIN"/>
    <property type="match status" value="1"/>
</dbReference>
<dbReference type="GO" id="GO:0005524">
    <property type="term" value="F:ATP binding"/>
    <property type="evidence" value="ECO:0007669"/>
    <property type="project" value="UniProtKB-KW"/>
</dbReference>
<evidence type="ECO:0000259" key="22">
    <source>
        <dbReference type="Pfam" id="PF21376"/>
    </source>
</evidence>
<reference evidence="23" key="1">
    <citation type="submission" date="2012-10" db="EMBL/GenBank/DDBJ databases">
        <title>De novo assembly of the reference chimpanzee transcriptome from NextGen mRNA sequences.</title>
        <authorList>
            <person name="Maudhoo M.D."/>
            <person name="Meehan D.T."/>
            <person name="Norgren R.B.Jr."/>
        </authorList>
    </citation>
    <scope>NUCLEOTIDE SEQUENCE</scope>
    <source>
        <tissue evidence="23">Skeletal muscle</tissue>
    </source>
</reference>
<evidence type="ECO:0000256" key="9">
    <source>
        <dbReference type="ARBA" id="ARBA00022840"/>
    </source>
</evidence>
<sequence length="444" mass="49993">MSTISTSLNSGRSSRLVILPMPAPQSRAQDVPVLFGPSPQACRPLWVGFVSSRSWPWNRIASRLLSPRSSCCHQPRLYSSTTISNRDSLRAGAPGTKRRRWGRGREGGAGPGMKLGRAVLGLLLLAPSVVQAVEPISLGLALAGVLTGYIYPRLYCLFAECCGQKRSLSREALQKDLDDKLFGQHLAKKIILNAVFGFINNPKPKKPLTLSLHGWTGTGKNFVSKIIAENIYEGGLNSDYVHLFVATLHFPHASNITLYKDQLQLWIRGNVSACARSIFIFDEMDKMHAGLIDAIKPFLDYYDLVDGVSYQKAMFIFLSNAGAERITDVALDFWRSGKQREDIKLKDIEHALSVSVFNNKNSGFWHSSLIDRNLIDYFVPFLPLEYKHLKMCIRVEMQSRGYEIDEDIVSRVAEEMTFFPKEERVFSDKGCKTVFTKLDYYYDD</sequence>
<evidence type="ECO:0000256" key="1">
    <source>
        <dbReference type="ARBA" id="ARBA00004156"/>
    </source>
</evidence>
<dbReference type="InterPro" id="IPR049337">
    <property type="entry name" value="TOR1A_C"/>
</dbReference>
<keyword evidence="7" id="KW-0378">Hydrolase</keyword>
<evidence type="ECO:0000256" key="21">
    <source>
        <dbReference type="SAM" id="MobiDB-lite"/>
    </source>
</evidence>
<proteinExistence type="evidence at transcript level"/>
<gene>
    <name evidence="23" type="primary">TOR1A</name>
</gene>
<evidence type="ECO:0000256" key="10">
    <source>
        <dbReference type="ARBA" id="ARBA00023018"/>
    </source>
</evidence>